<proteinExistence type="predicted"/>
<name>A0A1M4X356_9BACL</name>
<sequence length="87" mass="10079">MNIVHDLKSLYSKGFLAIPNLEIESLYEDVVLSWFETSIEDDQHCVMLEALIKGDIETFQSIFQDLVLKTFSMFDTSANEPEKVDFR</sequence>
<protein>
    <submittedName>
        <fullName evidence="1">Uncharacterized protein</fullName>
    </submittedName>
</protein>
<organism evidence="1 2">
    <name type="scientific">Seinonella peptonophila</name>
    <dbReference type="NCBI Taxonomy" id="112248"/>
    <lineage>
        <taxon>Bacteria</taxon>
        <taxon>Bacillati</taxon>
        <taxon>Bacillota</taxon>
        <taxon>Bacilli</taxon>
        <taxon>Bacillales</taxon>
        <taxon>Thermoactinomycetaceae</taxon>
        <taxon>Seinonella</taxon>
    </lineage>
</organism>
<evidence type="ECO:0000313" key="1">
    <source>
        <dbReference type="EMBL" id="SHE87944.1"/>
    </source>
</evidence>
<dbReference type="STRING" id="112248.SAMN05444392_10499"/>
<reference evidence="1 2" key="1">
    <citation type="submission" date="2016-11" db="EMBL/GenBank/DDBJ databases">
        <authorList>
            <person name="Jaros S."/>
            <person name="Januszkiewicz K."/>
            <person name="Wedrychowicz H."/>
        </authorList>
    </citation>
    <scope>NUCLEOTIDE SEQUENCE [LARGE SCALE GENOMIC DNA]</scope>
    <source>
        <strain evidence="1 2">DSM 44666</strain>
    </source>
</reference>
<dbReference type="AlphaFoldDB" id="A0A1M4X356"/>
<evidence type="ECO:0000313" key="2">
    <source>
        <dbReference type="Proteomes" id="UP000184476"/>
    </source>
</evidence>
<dbReference type="Proteomes" id="UP000184476">
    <property type="component" value="Unassembled WGS sequence"/>
</dbReference>
<gene>
    <name evidence="1" type="ORF">SAMN05444392_10499</name>
</gene>
<keyword evidence="2" id="KW-1185">Reference proteome</keyword>
<dbReference type="EMBL" id="FQVL01000004">
    <property type="protein sequence ID" value="SHE87944.1"/>
    <property type="molecule type" value="Genomic_DNA"/>
</dbReference>
<accession>A0A1M4X356</accession>